<dbReference type="AlphaFoldDB" id="A0AB73T4N4"/>
<dbReference type="InterPro" id="IPR036291">
    <property type="entry name" value="NAD(P)-bd_dom_sf"/>
</dbReference>
<evidence type="ECO:0000313" key="2">
    <source>
        <dbReference type="Proteomes" id="UP000245412"/>
    </source>
</evidence>
<organism evidence="1 2">
    <name type="scientific">Murimonas intestini</name>
    <dbReference type="NCBI Taxonomy" id="1337051"/>
    <lineage>
        <taxon>Bacteria</taxon>
        <taxon>Bacillati</taxon>
        <taxon>Bacillota</taxon>
        <taxon>Clostridia</taxon>
        <taxon>Lachnospirales</taxon>
        <taxon>Lachnospiraceae</taxon>
        <taxon>Murimonas</taxon>
    </lineage>
</organism>
<proteinExistence type="predicted"/>
<dbReference type="Proteomes" id="UP000245412">
    <property type="component" value="Unassembled WGS sequence"/>
</dbReference>
<reference evidence="1 2" key="1">
    <citation type="submission" date="2018-05" db="EMBL/GenBank/DDBJ databases">
        <authorList>
            <person name="Goeker M."/>
            <person name="Huntemann M."/>
            <person name="Clum A."/>
            <person name="Pillay M."/>
            <person name="Palaniappan K."/>
            <person name="Varghese N."/>
            <person name="Mikhailova N."/>
            <person name="Stamatis D."/>
            <person name="Reddy T."/>
            <person name="Daum C."/>
            <person name="Shapiro N."/>
            <person name="Ivanova N."/>
            <person name="Kyrpides N."/>
            <person name="Woyke T."/>
        </authorList>
    </citation>
    <scope>NUCLEOTIDE SEQUENCE [LARGE SCALE GENOMIC DNA]</scope>
    <source>
        <strain evidence="1 2">DSM 26524</strain>
    </source>
</reference>
<name>A0AB73T4N4_9FIRM</name>
<sequence length="108" mass="11538">MRSYNYIADAVSGILIVILNGQAGESYNIANPNVRITIAGLAQVIAEAEGQKVVFTDPDAVDLANRSPIAKQVLDTTKLESLGWTGGYSVADGVRHTLQILHEAEVTE</sequence>
<evidence type="ECO:0000313" key="1">
    <source>
        <dbReference type="EMBL" id="PWJ76177.1"/>
    </source>
</evidence>
<protein>
    <submittedName>
        <fullName evidence="1">Uncharacterized protein</fullName>
    </submittedName>
</protein>
<comment type="caution">
    <text evidence="1">The sequence shown here is derived from an EMBL/GenBank/DDBJ whole genome shotgun (WGS) entry which is preliminary data.</text>
</comment>
<accession>A0AB73T4N4</accession>
<gene>
    <name evidence="1" type="ORF">C7383_105213</name>
</gene>
<keyword evidence="2" id="KW-1185">Reference proteome</keyword>
<dbReference type="SUPFAM" id="SSF51735">
    <property type="entry name" value="NAD(P)-binding Rossmann-fold domains"/>
    <property type="match status" value="1"/>
</dbReference>
<dbReference type="EMBL" id="QGGY01000005">
    <property type="protein sequence ID" value="PWJ76177.1"/>
    <property type="molecule type" value="Genomic_DNA"/>
</dbReference>
<dbReference type="Gene3D" id="3.40.50.720">
    <property type="entry name" value="NAD(P)-binding Rossmann-like Domain"/>
    <property type="match status" value="1"/>
</dbReference>